<comment type="caution">
    <text evidence="2">The sequence shown here is derived from an EMBL/GenBank/DDBJ whole genome shotgun (WGS) entry which is preliminary data.</text>
</comment>
<dbReference type="EMBL" id="QPFP01000034">
    <property type="protein sequence ID" value="TEB28227.1"/>
    <property type="molecule type" value="Genomic_DNA"/>
</dbReference>
<reference evidence="2 3" key="1">
    <citation type="journal article" date="2019" name="Nat. Ecol. Evol.">
        <title>Megaphylogeny resolves global patterns of mushroom evolution.</title>
        <authorList>
            <person name="Varga T."/>
            <person name="Krizsan K."/>
            <person name="Foldi C."/>
            <person name="Dima B."/>
            <person name="Sanchez-Garcia M."/>
            <person name="Sanchez-Ramirez S."/>
            <person name="Szollosi G.J."/>
            <person name="Szarkandi J.G."/>
            <person name="Papp V."/>
            <person name="Albert L."/>
            <person name="Andreopoulos W."/>
            <person name="Angelini C."/>
            <person name="Antonin V."/>
            <person name="Barry K.W."/>
            <person name="Bougher N.L."/>
            <person name="Buchanan P."/>
            <person name="Buyck B."/>
            <person name="Bense V."/>
            <person name="Catcheside P."/>
            <person name="Chovatia M."/>
            <person name="Cooper J."/>
            <person name="Damon W."/>
            <person name="Desjardin D."/>
            <person name="Finy P."/>
            <person name="Geml J."/>
            <person name="Haridas S."/>
            <person name="Hughes K."/>
            <person name="Justo A."/>
            <person name="Karasinski D."/>
            <person name="Kautmanova I."/>
            <person name="Kiss B."/>
            <person name="Kocsube S."/>
            <person name="Kotiranta H."/>
            <person name="LaButti K.M."/>
            <person name="Lechner B.E."/>
            <person name="Liimatainen K."/>
            <person name="Lipzen A."/>
            <person name="Lukacs Z."/>
            <person name="Mihaltcheva S."/>
            <person name="Morgado L.N."/>
            <person name="Niskanen T."/>
            <person name="Noordeloos M.E."/>
            <person name="Ohm R.A."/>
            <person name="Ortiz-Santana B."/>
            <person name="Ovrebo C."/>
            <person name="Racz N."/>
            <person name="Riley R."/>
            <person name="Savchenko A."/>
            <person name="Shiryaev A."/>
            <person name="Soop K."/>
            <person name="Spirin V."/>
            <person name="Szebenyi C."/>
            <person name="Tomsovsky M."/>
            <person name="Tulloss R.E."/>
            <person name="Uehling J."/>
            <person name="Grigoriev I.V."/>
            <person name="Vagvolgyi C."/>
            <person name="Papp T."/>
            <person name="Martin F.M."/>
            <person name="Miettinen O."/>
            <person name="Hibbett D.S."/>
            <person name="Nagy L.G."/>
        </authorList>
    </citation>
    <scope>NUCLEOTIDE SEQUENCE [LARGE SCALE GENOMIC DNA]</scope>
    <source>
        <strain evidence="2 3">FP101781</strain>
    </source>
</reference>
<feature type="region of interest" description="Disordered" evidence="1">
    <location>
        <begin position="35"/>
        <end position="72"/>
    </location>
</feature>
<evidence type="ECO:0000313" key="3">
    <source>
        <dbReference type="Proteomes" id="UP000298030"/>
    </source>
</evidence>
<protein>
    <submittedName>
        <fullName evidence="2">Uncharacterized protein</fullName>
    </submittedName>
</protein>
<organism evidence="2 3">
    <name type="scientific">Coprinellus micaceus</name>
    <name type="common">Glistening ink-cap mushroom</name>
    <name type="synonym">Coprinus micaceus</name>
    <dbReference type="NCBI Taxonomy" id="71717"/>
    <lineage>
        <taxon>Eukaryota</taxon>
        <taxon>Fungi</taxon>
        <taxon>Dikarya</taxon>
        <taxon>Basidiomycota</taxon>
        <taxon>Agaricomycotina</taxon>
        <taxon>Agaricomycetes</taxon>
        <taxon>Agaricomycetidae</taxon>
        <taxon>Agaricales</taxon>
        <taxon>Agaricineae</taxon>
        <taxon>Psathyrellaceae</taxon>
        <taxon>Coprinellus</taxon>
    </lineage>
</organism>
<feature type="region of interest" description="Disordered" evidence="1">
    <location>
        <begin position="165"/>
        <end position="201"/>
    </location>
</feature>
<gene>
    <name evidence="2" type="ORF">FA13DRAFT_1794211</name>
</gene>
<keyword evidence="3" id="KW-1185">Reference proteome</keyword>
<feature type="compositionally biased region" description="Polar residues" evidence="1">
    <location>
        <begin position="182"/>
        <end position="195"/>
    </location>
</feature>
<dbReference type="AlphaFoldDB" id="A0A4Y7T239"/>
<dbReference type="Proteomes" id="UP000298030">
    <property type="component" value="Unassembled WGS sequence"/>
</dbReference>
<name>A0A4Y7T239_COPMI</name>
<accession>A0A4Y7T239</accession>
<evidence type="ECO:0000256" key="1">
    <source>
        <dbReference type="SAM" id="MobiDB-lite"/>
    </source>
</evidence>
<proteinExistence type="predicted"/>
<evidence type="ECO:0000313" key="2">
    <source>
        <dbReference type="EMBL" id="TEB28227.1"/>
    </source>
</evidence>
<sequence>MPNPPHTTFNITTNADQGTVYNGTFNGNNFHSGAAAVPPGPINEPLHLNEQTTGTPPSRADPDGTPFTEGQRTMTTTNQCKACGMGRNLILMNNTTTRTVAELGQHLRSPGHTAILQNISRCNPVPNAARHMESKALPHPVPAIPLPSQPQRTRGFSMPVARPLDRAQQRSPPMPSPSPASFTQPRPTDYPTHQGSEPGAMQYPYVFTPLRMPSPQDVASDFSSGPPTPNGYTAFSPRLIGKPAMWGPDHPDFPQDIHIRSPRH</sequence>